<dbReference type="Gene3D" id="2.60.120.260">
    <property type="entry name" value="Galactose-binding domain-like"/>
    <property type="match status" value="1"/>
</dbReference>
<proteinExistence type="predicted"/>
<evidence type="ECO:0000256" key="1">
    <source>
        <dbReference type="SAM" id="Phobius"/>
    </source>
</evidence>
<dbReference type="AlphaFoldDB" id="A0AAD7G714"/>
<keyword evidence="1" id="KW-1133">Transmembrane helix</keyword>
<dbReference type="Proteomes" id="UP001221757">
    <property type="component" value="Unassembled WGS sequence"/>
</dbReference>
<reference evidence="2" key="1">
    <citation type="submission" date="2023-03" db="EMBL/GenBank/DDBJ databases">
        <title>Massive genome expansion in bonnet fungi (Mycena s.s.) driven by repeated elements and novel gene families across ecological guilds.</title>
        <authorList>
            <consortium name="Lawrence Berkeley National Laboratory"/>
            <person name="Harder C.B."/>
            <person name="Miyauchi S."/>
            <person name="Viragh M."/>
            <person name="Kuo A."/>
            <person name="Thoen E."/>
            <person name="Andreopoulos B."/>
            <person name="Lu D."/>
            <person name="Skrede I."/>
            <person name="Drula E."/>
            <person name="Henrissat B."/>
            <person name="Morin E."/>
            <person name="Kohler A."/>
            <person name="Barry K."/>
            <person name="LaButti K."/>
            <person name="Morin E."/>
            <person name="Salamov A."/>
            <person name="Lipzen A."/>
            <person name="Mereny Z."/>
            <person name="Hegedus B."/>
            <person name="Baldrian P."/>
            <person name="Stursova M."/>
            <person name="Weitz H."/>
            <person name="Taylor A."/>
            <person name="Grigoriev I.V."/>
            <person name="Nagy L.G."/>
            <person name="Martin F."/>
            <person name="Kauserud H."/>
        </authorList>
    </citation>
    <scope>NUCLEOTIDE SEQUENCE</scope>
    <source>
        <strain evidence="2">CBHHK067</strain>
    </source>
</reference>
<evidence type="ECO:0000313" key="3">
    <source>
        <dbReference type="Proteomes" id="UP001221757"/>
    </source>
</evidence>
<evidence type="ECO:0000313" key="2">
    <source>
        <dbReference type="EMBL" id="KAJ7666293.1"/>
    </source>
</evidence>
<keyword evidence="3" id="KW-1185">Reference proteome</keyword>
<keyword evidence="1" id="KW-0812">Transmembrane</keyword>
<keyword evidence="1" id="KW-0472">Membrane</keyword>
<dbReference type="EMBL" id="JARKIE010000211">
    <property type="protein sequence ID" value="KAJ7666293.1"/>
    <property type="molecule type" value="Genomic_DNA"/>
</dbReference>
<organism evidence="2 3">
    <name type="scientific">Mycena rosella</name>
    <name type="common">Pink bonnet</name>
    <name type="synonym">Agaricus rosellus</name>
    <dbReference type="NCBI Taxonomy" id="1033263"/>
    <lineage>
        <taxon>Eukaryota</taxon>
        <taxon>Fungi</taxon>
        <taxon>Dikarya</taxon>
        <taxon>Basidiomycota</taxon>
        <taxon>Agaricomycotina</taxon>
        <taxon>Agaricomycetes</taxon>
        <taxon>Agaricomycetidae</taxon>
        <taxon>Agaricales</taxon>
        <taxon>Marasmiineae</taxon>
        <taxon>Mycenaceae</taxon>
        <taxon>Mycena</taxon>
    </lineage>
</organism>
<name>A0AAD7G714_MYCRO</name>
<gene>
    <name evidence="2" type="ORF">B0H17DRAFT_1143174</name>
</gene>
<comment type="caution">
    <text evidence="2">The sequence shown here is derived from an EMBL/GenBank/DDBJ whole genome shotgun (WGS) entry which is preliminary data.</text>
</comment>
<accession>A0AAD7G714</accession>
<dbReference type="CDD" id="cd12087">
    <property type="entry name" value="TM_EGFR-like"/>
    <property type="match status" value="1"/>
</dbReference>
<sequence length="350" mass="38271">MPETNHIIDNVALHITYLSNWREGRVYGGKHPNHGTYRRSSQITWMSSTGKPDQTVSQKLVEDTSAFSYQPAGAWVENMMNLAGFSSNMGHSSFSYLEERGDKVTLYGAVGPALTLYTVLLDDGTVTLYNATKSNYAAQVPMHYASGLRSESHTIKVTNNPQSFGQALSIDYAITVNVLSIRLATATIAGIVVGAVIFITVLMLSIFFWQQRWSQKRGNSEKSVFEIDGSMALTLFIITLQVENPSAVHGQTFPALVGPSSESESLGSYAAPTTILMLQNPWSVCFTQHLMGTSADVSDTSMERAKGVGVLVPRPHQKQWGGASISQIVCQITRIRQSLGRESNNRLVLG</sequence>
<protein>
    <submittedName>
        <fullName evidence="2">Uncharacterized protein</fullName>
    </submittedName>
</protein>
<feature type="transmembrane region" description="Helical" evidence="1">
    <location>
        <begin position="183"/>
        <end position="209"/>
    </location>
</feature>